<dbReference type="GO" id="GO:0000049">
    <property type="term" value="F:tRNA binding"/>
    <property type="evidence" value="ECO:0007669"/>
    <property type="project" value="UniProtKB-UniRule"/>
</dbReference>
<dbReference type="FunFam" id="3.30.70.380:FF:000001">
    <property type="entry name" value="Phenylalanine--tRNA ligase beta subunit"/>
    <property type="match status" value="1"/>
</dbReference>
<geneLocation type="plasmid" evidence="21 23">
    <name>24</name>
</geneLocation>
<evidence type="ECO:0000256" key="13">
    <source>
        <dbReference type="ARBA" id="ARBA00023146"/>
    </source>
</evidence>
<dbReference type="Pfam" id="PF03147">
    <property type="entry name" value="FDX-ACB"/>
    <property type="match status" value="1"/>
</dbReference>
<dbReference type="PANTHER" id="PTHR10947">
    <property type="entry name" value="PHENYLALANYL-TRNA SYNTHETASE BETA CHAIN AND LEUCINE-RICH REPEAT-CONTAINING PROTEIN 47"/>
    <property type="match status" value="1"/>
</dbReference>
<dbReference type="NCBIfam" id="NF045760">
    <property type="entry name" value="YtpR"/>
    <property type="match status" value="1"/>
</dbReference>
<keyword evidence="12 15" id="KW-0648">Protein biosynthesis</keyword>
<dbReference type="GO" id="GO:0004826">
    <property type="term" value="F:phenylalanine-tRNA ligase activity"/>
    <property type="evidence" value="ECO:0007669"/>
    <property type="project" value="UniProtKB-UniRule"/>
</dbReference>
<dbReference type="InterPro" id="IPR045060">
    <property type="entry name" value="Phe-tRNA-ligase_IIc_bsu"/>
</dbReference>
<evidence type="ECO:0000313" key="20">
    <source>
        <dbReference type="EMBL" id="KTC64530.1"/>
    </source>
</evidence>
<dbReference type="SUPFAM" id="SSF54991">
    <property type="entry name" value="Anticodon-binding domain of PheRS"/>
    <property type="match status" value="1"/>
</dbReference>
<dbReference type="SUPFAM" id="SSF50249">
    <property type="entry name" value="Nucleic acid-binding proteins"/>
    <property type="match status" value="1"/>
</dbReference>
<dbReference type="Gene3D" id="3.30.56.10">
    <property type="match status" value="2"/>
</dbReference>
<dbReference type="RefSeq" id="WP_058462893.1">
    <property type="nucleotide sequence ID" value="NZ_CAAAHS010000006.1"/>
</dbReference>
<dbReference type="KEGG" id="ladl:NCTC12735_01540"/>
<dbReference type="PATRIC" id="fig|45056.6.peg.1885"/>
<dbReference type="SMART" id="SM00896">
    <property type="entry name" value="FDX-ACB"/>
    <property type="match status" value="1"/>
</dbReference>
<dbReference type="InterPro" id="IPR002547">
    <property type="entry name" value="tRNA-bd_dom"/>
</dbReference>
<comment type="subunit">
    <text evidence="3 15">Tetramer of two alpha and two beta subunits.</text>
</comment>
<dbReference type="Gene3D" id="3.30.70.380">
    <property type="entry name" value="Ferrodoxin-fold anticodon-binding domain"/>
    <property type="match status" value="1"/>
</dbReference>
<organism evidence="20 22">
    <name type="scientific">Legionella adelaidensis</name>
    <dbReference type="NCBI Taxonomy" id="45056"/>
    <lineage>
        <taxon>Bacteria</taxon>
        <taxon>Pseudomonadati</taxon>
        <taxon>Pseudomonadota</taxon>
        <taxon>Gammaproteobacteria</taxon>
        <taxon>Legionellales</taxon>
        <taxon>Legionellaceae</taxon>
        <taxon>Legionella</taxon>
    </lineage>
</organism>
<reference evidence="21 23" key="2">
    <citation type="submission" date="2018-12" db="EMBL/GenBank/DDBJ databases">
        <authorList>
            <consortium name="Pathogen Informatics"/>
        </authorList>
    </citation>
    <scope>NUCLEOTIDE SEQUENCE [LARGE SCALE GENOMIC DNA]</scope>
    <source>
        <strain evidence="21 23">NCTC12735</strain>
        <plasmid evidence="23">24</plasmid>
    </source>
</reference>
<dbReference type="OrthoDB" id="9805455at2"/>
<dbReference type="STRING" id="45056.Lade_1824"/>
<dbReference type="InterPro" id="IPR036690">
    <property type="entry name" value="Fdx_antiC-bd_sf"/>
</dbReference>
<keyword evidence="4 15" id="KW-0963">Cytoplasm</keyword>
<accession>A0A0W0R0F5</accession>
<feature type="domain" description="TRNA-binding" evidence="17">
    <location>
        <begin position="39"/>
        <end position="148"/>
    </location>
</feature>
<dbReference type="PROSITE" id="PS50886">
    <property type="entry name" value="TRBD"/>
    <property type="match status" value="1"/>
</dbReference>
<dbReference type="GO" id="GO:0006432">
    <property type="term" value="P:phenylalanyl-tRNA aminoacylation"/>
    <property type="evidence" value="ECO:0007669"/>
    <property type="project" value="UniProtKB-UniRule"/>
</dbReference>
<dbReference type="Proteomes" id="UP000054859">
    <property type="component" value="Unassembled WGS sequence"/>
</dbReference>
<comment type="cofactor">
    <cofactor evidence="15">
        <name>Mg(2+)</name>
        <dbReference type="ChEBI" id="CHEBI:18420"/>
    </cofactor>
    <text evidence="15">Binds 2 magnesium ions per tetramer.</text>
</comment>
<keyword evidence="6 15" id="KW-0436">Ligase</keyword>
<dbReference type="EC" id="6.1.1.20" evidence="15"/>
<evidence type="ECO:0000256" key="1">
    <source>
        <dbReference type="ARBA" id="ARBA00004496"/>
    </source>
</evidence>
<sequence length="791" mass="87946">MKVSESWLYEWVDSPVKGQKLAEQLTMAGLEVDSFNPVAGPFTNVVVAKVLKTVPHPEANKLTLCEVDAGNGQIYKVVCGASNVRSNLVVALALPGAHLPGDMHIKETMLRGQLSQGMLCSVTELGLEESSEGIMELAQDAPIGKDLRDYLSLDDHVFEIDLTPNRADCFSIRGIAREVAALNNTLLKELPQSKNQPTHDNYKNVQLDYQLCPQYCGRIISGINAGAETPLWLRERLRRGGIRSIHPVVDVTNYVMLELGQPMHAFDLAAIEGDIKVRLCKQQESLELLDGQQVDLIENTAIIADEIKPLAIAGVMGGLQSAVSENTKDIFLESAFFIPTAIAGVARKYGLSTDSSQRFERGVDPAIQMIALERATQLLVEIVGGDVGPVTHTFESQYLPGNKSIHFNPQRVQQLTGVEVTETLMRNYLEKLGFEIAQRDSVWLVSVPTHRFDVAQEVDLVEEIIRLYGYDQIMPQPMITAAKVGKINPLENVLLKIGQFFKNRGYLETISYSFVDPQLQEEIYPEQHALPLLNPISQELSQMRLGLWPGLIASLMHNIHRQQTSIKLFESGVTFTIKDKNLIEEASVAGLIMGEYGQFSWNEISRKFDFYDLKGDMEALFKSIHLEDVGFEEGTHPALHPGQTAKVIINGESVGLLGVIHPRLADALDISGEVILFELKVESLLSKKRGRYKTISKYPLIRRDLSFILDNTVSVAAIEKAIYSVVSNDWLKDIHVFDVYKGASIPEDKKSIALALILQSENRTLVDTEINPIISAIIKKLEDEFGIILRD</sequence>
<dbReference type="FunFam" id="3.50.40.10:FF:000001">
    <property type="entry name" value="Phenylalanine--tRNA ligase beta subunit"/>
    <property type="match status" value="1"/>
</dbReference>
<evidence type="ECO:0000256" key="10">
    <source>
        <dbReference type="ARBA" id="ARBA00022842"/>
    </source>
</evidence>
<dbReference type="InterPro" id="IPR005147">
    <property type="entry name" value="tRNA_synthase_B5-dom"/>
</dbReference>
<evidence type="ECO:0000259" key="18">
    <source>
        <dbReference type="PROSITE" id="PS51447"/>
    </source>
</evidence>
<dbReference type="SMART" id="SM00874">
    <property type="entry name" value="B5"/>
    <property type="match status" value="1"/>
</dbReference>
<dbReference type="SUPFAM" id="SSF55681">
    <property type="entry name" value="Class II aaRS and biotin synthetases"/>
    <property type="match status" value="1"/>
</dbReference>
<evidence type="ECO:0000256" key="16">
    <source>
        <dbReference type="PROSITE-ProRule" id="PRU00209"/>
    </source>
</evidence>
<evidence type="ECO:0000256" key="9">
    <source>
        <dbReference type="ARBA" id="ARBA00022840"/>
    </source>
</evidence>
<dbReference type="Pfam" id="PF17759">
    <property type="entry name" value="tRNA_synthFbeta"/>
    <property type="match status" value="1"/>
</dbReference>
<feature type="binding site" evidence="15">
    <location>
        <position position="463"/>
    </location>
    <ligand>
        <name>Mg(2+)</name>
        <dbReference type="ChEBI" id="CHEBI:18420"/>
        <note>shared with alpha subunit</note>
    </ligand>
</feature>
<comment type="similarity">
    <text evidence="2 15">Belongs to the phenylalanyl-tRNA synthetase beta subunit family. Type 1 subfamily.</text>
</comment>
<dbReference type="InterPro" id="IPR020825">
    <property type="entry name" value="Phe-tRNA_synthase-like_B3/B4"/>
</dbReference>
<dbReference type="PANTHER" id="PTHR10947:SF0">
    <property type="entry name" value="PHENYLALANINE--TRNA LIGASE BETA SUBUNIT"/>
    <property type="match status" value="1"/>
</dbReference>
<name>A0A0W0R0F5_9GAMM</name>
<dbReference type="HAMAP" id="MF_00283">
    <property type="entry name" value="Phe_tRNA_synth_beta1"/>
    <property type="match status" value="1"/>
</dbReference>
<dbReference type="Gene3D" id="3.50.40.10">
    <property type="entry name" value="Phenylalanyl-trna Synthetase, Chain B, domain 3"/>
    <property type="match status" value="1"/>
</dbReference>
<evidence type="ECO:0000259" key="19">
    <source>
        <dbReference type="PROSITE" id="PS51483"/>
    </source>
</evidence>
<evidence type="ECO:0000259" key="17">
    <source>
        <dbReference type="PROSITE" id="PS50886"/>
    </source>
</evidence>
<dbReference type="Pfam" id="PF03483">
    <property type="entry name" value="B3_4"/>
    <property type="match status" value="1"/>
</dbReference>
<dbReference type="Proteomes" id="UP000281170">
    <property type="component" value="Plasmid 24"/>
</dbReference>
<reference evidence="20 22" key="1">
    <citation type="submission" date="2015-11" db="EMBL/GenBank/DDBJ databases">
        <title>Identification of large and diverse effector repertoires of 38 Legionella species.</title>
        <authorList>
            <person name="Burstein D."/>
            <person name="Amaro F."/>
            <person name="Zusman T."/>
            <person name="Lifshitz Z."/>
            <person name="Cohen O."/>
            <person name="Gilbert J.A."/>
            <person name="Pupko T."/>
            <person name="Shuman H.A."/>
            <person name="Segal G."/>
        </authorList>
    </citation>
    <scope>NUCLEOTIDE SEQUENCE [LARGE SCALE GENOMIC DNA]</scope>
    <source>
        <strain evidence="20 22">1762-AUS-E</strain>
    </source>
</reference>
<evidence type="ECO:0000256" key="12">
    <source>
        <dbReference type="ARBA" id="ARBA00022917"/>
    </source>
</evidence>
<evidence type="ECO:0000256" key="6">
    <source>
        <dbReference type="ARBA" id="ARBA00022598"/>
    </source>
</evidence>
<dbReference type="NCBIfam" id="TIGR00472">
    <property type="entry name" value="pheT_bact"/>
    <property type="match status" value="1"/>
</dbReference>
<dbReference type="InterPro" id="IPR045864">
    <property type="entry name" value="aa-tRNA-synth_II/BPL/LPL"/>
</dbReference>
<dbReference type="InterPro" id="IPR041616">
    <property type="entry name" value="PheRS_beta_core"/>
</dbReference>
<dbReference type="InterPro" id="IPR009061">
    <property type="entry name" value="DNA-bd_dom_put_sf"/>
</dbReference>
<evidence type="ECO:0000256" key="14">
    <source>
        <dbReference type="ARBA" id="ARBA00049255"/>
    </source>
</evidence>
<evidence type="ECO:0000256" key="3">
    <source>
        <dbReference type="ARBA" id="ARBA00011209"/>
    </source>
</evidence>
<evidence type="ECO:0000256" key="15">
    <source>
        <dbReference type="HAMAP-Rule" id="MF_00283"/>
    </source>
</evidence>
<dbReference type="SMART" id="SM00873">
    <property type="entry name" value="B3_4"/>
    <property type="match status" value="1"/>
</dbReference>
<comment type="catalytic activity">
    <reaction evidence="14 15">
        <text>tRNA(Phe) + L-phenylalanine + ATP = L-phenylalanyl-tRNA(Phe) + AMP + diphosphate + H(+)</text>
        <dbReference type="Rhea" id="RHEA:19413"/>
        <dbReference type="Rhea" id="RHEA-COMP:9668"/>
        <dbReference type="Rhea" id="RHEA-COMP:9699"/>
        <dbReference type="ChEBI" id="CHEBI:15378"/>
        <dbReference type="ChEBI" id="CHEBI:30616"/>
        <dbReference type="ChEBI" id="CHEBI:33019"/>
        <dbReference type="ChEBI" id="CHEBI:58095"/>
        <dbReference type="ChEBI" id="CHEBI:78442"/>
        <dbReference type="ChEBI" id="CHEBI:78531"/>
        <dbReference type="ChEBI" id="CHEBI:456215"/>
        <dbReference type="EC" id="6.1.1.20"/>
    </reaction>
</comment>
<dbReference type="Gene3D" id="2.40.50.140">
    <property type="entry name" value="Nucleic acid-binding proteins"/>
    <property type="match status" value="1"/>
</dbReference>
<evidence type="ECO:0000256" key="4">
    <source>
        <dbReference type="ARBA" id="ARBA00022490"/>
    </source>
</evidence>
<keyword evidence="13 15" id="KW-0030">Aminoacyl-tRNA synthetase</keyword>
<evidence type="ECO:0000256" key="11">
    <source>
        <dbReference type="ARBA" id="ARBA00022884"/>
    </source>
</evidence>
<dbReference type="CDD" id="cd00769">
    <property type="entry name" value="PheRS_beta_core"/>
    <property type="match status" value="1"/>
</dbReference>
<dbReference type="InterPro" id="IPR005121">
    <property type="entry name" value="Fdx_antiC-bd"/>
</dbReference>
<feature type="domain" description="B5" evidence="19">
    <location>
        <begin position="400"/>
        <end position="475"/>
    </location>
</feature>
<dbReference type="FunFam" id="2.40.50.140:FF:000045">
    <property type="entry name" value="Phenylalanine--tRNA ligase beta subunit"/>
    <property type="match status" value="1"/>
</dbReference>
<feature type="domain" description="FDX-ACB" evidence="18">
    <location>
        <begin position="696"/>
        <end position="790"/>
    </location>
</feature>
<keyword evidence="22" id="KW-1185">Reference proteome</keyword>
<evidence type="ECO:0000313" key="23">
    <source>
        <dbReference type="Proteomes" id="UP000281170"/>
    </source>
</evidence>
<dbReference type="Pfam" id="PF03484">
    <property type="entry name" value="B5"/>
    <property type="match status" value="1"/>
</dbReference>
<dbReference type="GO" id="GO:0009328">
    <property type="term" value="C:phenylalanine-tRNA ligase complex"/>
    <property type="evidence" value="ECO:0007669"/>
    <property type="project" value="TreeGrafter"/>
</dbReference>
<feature type="binding site" evidence="15">
    <location>
        <position position="459"/>
    </location>
    <ligand>
        <name>Mg(2+)</name>
        <dbReference type="ChEBI" id="CHEBI:18420"/>
        <note>shared with alpha subunit</note>
    </ligand>
</feature>
<keyword evidence="11 16" id="KW-0694">RNA-binding</keyword>
<evidence type="ECO:0000313" key="21">
    <source>
        <dbReference type="EMBL" id="VEH85898.1"/>
    </source>
</evidence>
<dbReference type="GO" id="GO:0005524">
    <property type="term" value="F:ATP binding"/>
    <property type="evidence" value="ECO:0007669"/>
    <property type="project" value="UniProtKB-UniRule"/>
</dbReference>
<dbReference type="FunFam" id="3.30.930.10:FF:000022">
    <property type="entry name" value="Phenylalanine--tRNA ligase beta subunit"/>
    <property type="match status" value="1"/>
</dbReference>
<dbReference type="InterPro" id="IPR005146">
    <property type="entry name" value="B3/B4_tRNA-bd"/>
</dbReference>
<feature type="binding site" evidence="15">
    <location>
        <position position="453"/>
    </location>
    <ligand>
        <name>Mg(2+)</name>
        <dbReference type="ChEBI" id="CHEBI:18420"/>
        <note>shared with alpha subunit</note>
    </ligand>
</feature>
<feature type="binding site" evidence="15">
    <location>
        <position position="462"/>
    </location>
    <ligand>
        <name>Mg(2+)</name>
        <dbReference type="ChEBI" id="CHEBI:18420"/>
        <note>shared with alpha subunit</note>
    </ligand>
</feature>
<dbReference type="EMBL" id="LR134433">
    <property type="protein sequence ID" value="VEH85898.1"/>
    <property type="molecule type" value="Genomic_DNA"/>
</dbReference>
<dbReference type="SUPFAM" id="SSF56037">
    <property type="entry name" value="PheT/TilS domain"/>
    <property type="match status" value="1"/>
</dbReference>
<dbReference type="GO" id="GO:0000287">
    <property type="term" value="F:magnesium ion binding"/>
    <property type="evidence" value="ECO:0007669"/>
    <property type="project" value="UniProtKB-UniRule"/>
</dbReference>
<gene>
    <name evidence="15 20" type="primary">pheT</name>
    <name evidence="20" type="ORF">Lade_1824</name>
    <name evidence="21" type="ORF">NCTC12735_01540</name>
</gene>
<keyword evidence="21" id="KW-0614">Plasmid</keyword>
<evidence type="ECO:0000313" key="22">
    <source>
        <dbReference type="Proteomes" id="UP000054859"/>
    </source>
</evidence>
<dbReference type="CDD" id="cd02796">
    <property type="entry name" value="tRNA_bind_bactPheRS"/>
    <property type="match status" value="1"/>
</dbReference>
<dbReference type="SUPFAM" id="SSF46955">
    <property type="entry name" value="Putative DNA-binding domain"/>
    <property type="match status" value="1"/>
</dbReference>
<keyword evidence="8 15" id="KW-0547">Nucleotide-binding</keyword>
<dbReference type="InterPro" id="IPR033714">
    <property type="entry name" value="tRNA_bind_bactPheRS"/>
</dbReference>
<proteinExistence type="inferred from homology"/>
<dbReference type="PROSITE" id="PS51447">
    <property type="entry name" value="FDX_ACB"/>
    <property type="match status" value="1"/>
</dbReference>
<protein>
    <recommendedName>
        <fullName evidence="15">Phenylalanine--tRNA ligase beta subunit</fullName>
        <ecNumber evidence="15">6.1.1.20</ecNumber>
    </recommendedName>
    <alternativeName>
        <fullName evidence="15">Phenylalanyl-tRNA synthetase beta subunit</fullName>
        <shortName evidence="15">PheRS</shortName>
    </alternativeName>
</protein>
<dbReference type="Gene3D" id="3.30.930.10">
    <property type="entry name" value="Bira Bifunctional Protein, Domain 2"/>
    <property type="match status" value="1"/>
</dbReference>
<dbReference type="InterPro" id="IPR004532">
    <property type="entry name" value="Phe-tRNA-ligase_IIc_bsu_bact"/>
</dbReference>
<keyword evidence="10 15" id="KW-0460">Magnesium</keyword>
<keyword evidence="5 16" id="KW-0820">tRNA-binding</keyword>
<dbReference type="Pfam" id="PF01588">
    <property type="entry name" value="tRNA_bind"/>
    <property type="match status" value="1"/>
</dbReference>
<dbReference type="InterPro" id="IPR012340">
    <property type="entry name" value="NA-bd_OB-fold"/>
</dbReference>
<dbReference type="EMBL" id="LNKA01000019">
    <property type="protein sequence ID" value="KTC64530.1"/>
    <property type="molecule type" value="Genomic_DNA"/>
</dbReference>
<keyword evidence="7 15" id="KW-0479">Metal-binding</keyword>
<evidence type="ECO:0000256" key="5">
    <source>
        <dbReference type="ARBA" id="ARBA00022555"/>
    </source>
</evidence>
<evidence type="ECO:0000256" key="7">
    <source>
        <dbReference type="ARBA" id="ARBA00022723"/>
    </source>
</evidence>
<dbReference type="AlphaFoldDB" id="A0A0W0R0F5"/>
<keyword evidence="9 15" id="KW-0067">ATP-binding</keyword>
<evidence type="ECO:0000256" key="2">
    <source>
        <dbReference type="ARBA" id="ARBA00008653"/>
    </source>
</evidence>
<dbReference type="PROSITE" id="PS51483">
    <property type="entry name" value="B5"/>
    <property type="match status" value="1"/>
</dbReference>
<comment type="subcellular location">
    <subcellularLocation>
        <location evidence="1 15">Cytoplasm</location>
    </subcellularLocation>
</comment>
<evidence type="ECO:0000256" key="8">
    <source>
        <dbReference type="ARBA" id="ARBA00022741"/>
    </source>
</evidence>